<dbReference type="KEGG" id="dord:106000827"/>
<sequence length="153" mass="16985">MALMKELQGSCQELEVVPDMNFVSWFNNRNRLSELESSKLSRELEPPRRVLVLTRNNKRSPPLGKHSGNCQALTRELSNNGSSQLETNDQLSGGNGSHVPSVHLRSSPKPSSHCNRLYQSAPNIYMAKMTEYEGILPFLSPQPSRQAGHGALS</sequence>
<dbReference type="OrthoDB" id="9638486at2759"/>
<dbReference type="RefSeq" id="XP_012891516.1">
    <property type="nucleotide sequence ID" value="XM_013036062.1"/>
</dbReference>
<evidence type="ECO:0000256" key="1">
    <source>
        <dbReference type="SAM" id="MobiDB-lite"/>
    </source>
</evidence>
<protein>
    <submittedName>
        <fullName evidence="3">Ral guanine nucleotide dissociation stimulator-like</fullName>
    </submittedName>
</protein>
<evidence type="ECO:0000313" key="3">
    <source>
        <dbReference type="RefSeq" id="XP_012891516.1"/>
    </source>
</evidence>
<organism evidence="2 3">
    <name type="scientific">Dipodomys ordii</name>
    <name type="common">Ord's kangaroo rat</name>
    <dbReference type="NCBI Taxonomy" id="10020"/>
    <lineage>
        <taxon>Eukaryota</taxon>
        <taxon>Metazoa</taxon>
        <taxon>Chordata</taxon>
        <taxon>Craniata</taxon>
        <taxon>Vertebrata</taxon>
        <taxon>Euteleostomi</taxon>
        <taxon>Mammalia</taxon>
        <taxon>Eutheria</taxon>
        <taxon>Euarchontoglires</taxon>
        <taxon>Glires</taxon>
        <taxon>Rodentia</taxon>
        <taxon>Castorimorpha</taxon>
        <taxon>Heteromyidae</taxon>
        <taxon>Dipodomyinae</taxon>
        <taxon>Dipodomys</taxon>
    </lineage>
</organism>
<name>A0A1S3GRS7_DIPOR</name>
<reference evidence="3" key="1">
    <citation type="submission" date="2025-08" db="UniProtKB">
        <authorList>
            <consortium name="RefSeq"/>
        </authorList>
    </citation>
    <scope>IDENTIFICATION</scope>
    <source>
        <tissue evidence="3">Kidney</tissue>
    </source>
</reference>
<dbReference type="GeneID" id="106000827"/>
<accession>A0A1S3GRS7</accession>
<proteinExistence type="predicted"/>
<keyword evidence="2" id="KW-1185">Reference proteome</keyword>
<dbReference type="Proteomes" id="UP000081671">
    <property type="component" value="Unplaced"/>
</dbReference>
<dbReference type="InParanoid" id="A0A1S3GRS7"/>
<feature type="region of interest" description="Disordered" evidence="1">
    <location>
        <begin position="53"/>
        <end position="115"/>
    </location>
</feature>
<gene>
    <name evidence="3" type="primary">LOC106000827</name>
</gene>
<feature type="compositionally biased region" description="Polar residues" evidence="1">
    <location>
        <begin position="68"/>
        <end position="92"/>
    </location>
</feature>
<dbReference type="AlphaFoldDB" id="A0A1S3GRS7"/>
<evidence type="ECO:0000313" key="2">
    <source>
        <dbReference type="Proteomes" id="UP000081671"/>
    </source>
</evidence>